<dbReference type="InterPro" id="IPR036497">
    <property type="entry name" value="GLTP_sf"/>
</dbReference>
<dbReference type="SUPFAM" id="SSF110004">
    <property type="entry name" value="Glycolipid transfer protein, GLTP"/>
    <property type="match status" value="1"/>
</dbReference>
<dbReference type="Proteomes" id="UP000295192">
    <property type="component" value="Unassembled WGS sequence"/>
</dbReference>
<dbReference type="GO" id="GO:0005829">
    <property type="term" value="C:cytosol"/>
    <property type="evidence" value="ECO:0007669"/>
    <property type="project" value="TreeGrafter"/>
</dbReference>
<gene>
    <name evidence="3" type="ORF">AWZ03_008624</name>
</gene>
<dbReference type="InterPro" id="IPR014830">
    <property type="entry name" value="Glycolipid_transfer_prot_dom"/>
</dbReference>
<proteinExistence type="inferred from homology"/>
<evidence type="ECO:0000256" key="1">
    <source>
        <dbReference type="ARBA" id="ARBA00007148"/>
    </source>
</evidence>
<accession>A0A484B832</accession>
<dbReference type="GO" id="GO:1902387">
    <property type="term" value="F:ceramide 1-phosphate binding"/>
    <property type="evidence" value="ECO:0007669"/>
    <property type="project" value="TreeGrafter"/>
</dbReference>
<dbReference type="AlphaFoldDB" id="A0A484B832"/>
<dbReference type="PANTHER" id="PTHR10219">
    <property type="entry name" value="GLYCOLIPID TRANSFER PROTEIN-RELATED"/>
    <property type="match status" value="1"/>
</dbReference>
<dbReference type="EMBL" id="LSRL02000090">
    <property type="protein sequence ID" value="TDG44943.1"/>
    <property type="molecule type" value="Genomic_DNA"/>
</dbReference>
<dbReference type="GO" id="GO:1902388">
    <property type="term" value="F:ceramide 1-phosphate transfer activity"/>
    <property type="evidence" value="ECO:0007669"/>
    <property type="project" value="TreeGrafter"/>
</dbReference>
<dbReference type="OrthoDB" id="116883at2759"/>
<dbReference type="GO" id="GO:0016020">
    <property type="term" value="C:membrane"/>
    <property type="evidence" value="ECO:0007669"/>
    <property type="project" value="TreeGrafter"/>
</dbReference>
<feature type="domain" description="Glycolipid transfer protein" evidence="2">
    <location>
        <begin position="33"/>
        <end position="180"/>
    </location>
</feature>
<dbReference type="GO" id="GO:0032691">
    <property type="term" value="P:negative regulation of interleukin-1 beta production"/>
    <property type="evidence" value="ECO:0007669"/>
    <property type="project" value="UniProtKB-ARBA"/>
</dbReference>
<dbReference type="STRING" id="7232.A0A484B832"/>
<dbReference type="Gene3D" id="1.10.3520.10">
    <property type="entry name" value="Glycolipid transfer protein"/>
    <property type="match status" value="1"/>
</dbReference>
<dbReference type="PANTHER" id="PTHR10219:SF43">
    <property type="entry name" value="GLYCOLIPID TRANSFER PROTEIN DOMAIN-CONTAINING PROTEIN"/>
    <property type="match status" value="1"/>
</dbReference>
<comment type="caution">
    <text evidence="3">The sequence shown here is derived from an EMBL/GenBank/DDBJ whole genome shotgun (WGS) entry which is preliminary data.</text>
</comment>
<reference evidence="3 4" key="1">
    <citation type="journal article" date="2019" name="J. Hered.">
        <title>An Improved Genome Assembly for Drosophila navojoa, the Basal Species in the mojavensis Cluster.</title>
        <authorList>
            <person name="Vanderlinde T."/>
            <person name="Dupim E.G."/>
            <person name="Nazario-Yepiz N.O."/>
            <person name="Carvalho A.B."/>
        </authorList>
    </citation>
    <scope>NUCLEOTIDE SEQUENCE [LARGE SCALE GENOMIC DNA]</scope>
    <source>
        <strain evidence="3">Navoj_Jal97</strain>
        <tissue evidence="3">Whole organism</tissue>
    </source>
</reference>
<dbReference type="OMA" id="FSHACTL"/>
<evidence type="ECO:0000259" key="2">
    <source>
        <dbReference type="Pfam" id="PF08718"/>
    </source>
</evidence>
<evidence type="ECO:0000313" key="3">
    <source>
        <dbReference type="EMBL" id="TDG44943.1"/>
    </source>
</evidence>
<evidence type="ECO:0000313" key="4">
    <source>
        <dbReference type="Proteomes" id="UP000295192"/>
    </source>
</evidence>
<name>A0A484B832_DRONA</name>
<dbReference type="Pfam" id="PF08718">
    <property type="entry name" value="GLTP"/>
    <property type="match status" value="1"/>
</dbReference>
<dbReference type="FunFam" id="1.10.3520.10:FF:000002">
    <property type="entry name" value="Ceramide-1-phosphate transfer protein"/>
    <property type="match status" value="1"/>
</dbReference>
<keyword evidence="4" id="KW-1185">Reference proteome</keyword>
<comment type="similarity">
    <text evidence="1">Belongs to the GLTP family.</text>
</comment>
<sequence length="219" mass="25299">MSAVSDSAAAENCFDIEKVSDLFEGSLIDDDDVRMEDYLEAYEEIMKFFLLMGSVFTFVSSDVRNKLDILYDLRQQDNEENKHFDSIKTMLLYEKGASLLHQKGYVSGSRTLLRLHRGLEFVYEFLLRLQDVADEEKAHHVCKSAYNDTLAKHHPFLIRKGAQVAMFAIPTRGELFKRVCSDANVSNAIQRLPDMLRNMQNVYNRTDQLYTLEELHSLP</sequence>
<dbReference type="KEGG" id="dnv:108654967"/>
<organism evidence="3 4">
    <name type="scientific">Drosophila navojoa</name>
    <name type="common">Fruit fly</name>
    <dbReference type="NCBI Taxonomy" id="7232"/>
    <lineage>
        <taxon>Eukaryota</taxon>
        <taxon>Metazoa</taxon>
        <taxon>Ecdysozoa</taxon>
        <taxon>Arthropoda</taxon>
        <taxon>Hexapoda</taxon>
        <taxon>Insecta</taxon>
        <taxon>Pterygota</taxon>
        <taxon>Neoptera</taxon>
        <taxon>Endopterygota</taxon>
        <taxon>Diptera</taxon>
        <taxon>Brachycera</taxon>
        <taxon>Muscomorpha</taxon>
        <taxon>Ephydroidea</taxon>
        <taxon>Drosophilidae</taxon>
        <taxon>Drosophila</taxon>
    </lineage>
</organism>
<protein>
    <recommendedName>
        <fullName evidence="2">Glycolipid transfer protein domain-containing protein</fullName>
    </recommendedName>
</protein>